<dbReference type="Pfam" id="PF13524">
    <property type="entry name" value="Glyco_trans_1_2"/>
    <property type="match status" value="1"/>
</dbReference>
<protein>
    <recommendedName>
        <fullName evidence="1">Spore protein YkvP/CgeB glycosyl transferase-like domain-containing protein</fullName>
    </recommendedName>
</protein>
<sequence length="360" mass="40322">MTQIVCLSDQPWSAYADRTPQLMARLRDCQILYFEPPGPTPAGKMPGLARRVRPNILLYTLPSVPKTEDFYGLRLRLGRRKTADFIQARLQRHGFRDPLLWMTHPSYVPMLDYLAYRGLVYDCGAFHAPALNQQEGALAQAADVVFAASPGLKDRLSPCSANIAVIPNGVNHPMFCRADLTPPACLQGLPGPLLGWVGRLTPRLDLAPLEYTAAEHPGWTFVLAGDGDHPRLRLLRQLPNVVLPGPCPPEELPDWLTRFDACLHLLEEGSQDNDVIPSRFLEYLATGKPVVSMAWEDQVEYFPDVVYSAHSPQEFSQLCQRALEESPEWVSGRRREYGRASAWTNRAAEIKRILDGIGLF</sequence>
<evidence type="ECO:0000259" key="1">
    <source>
        <dbReference type="Pfam" id="PF13524"/>
    </source>
</evidence>
<accession>A0A645BM34</accession>
<dbReference type="PANTHER" id="PTHR12526:SF622">
    <property type="entry name" value="GLYCOSYLTRANSFERASE (GROUP I)"/>
    <property type="match status" value="1"/>
</dbReference>
<dbReference type="AlphaFoldDB" id="A0A645BM34"/>
<dbReference type="EMBL" id="VSSQ01020604">
    <property type="protein sequence ID" value="MPM65601.1"/>
    <property type="molecule type" value="Genomic_DNA"/>
</dbReference>
<dbReference type="PANTHER" id="PTHR12526">
    <property type="entry name" value="GLYCOSYLTRANSFERASE"/>
    <property type="match status" value="1"/>
</dbReference>
<comment type="caution">
    <text evidence="2">The sequence shown here is derived from an EMBL/GenBank/DDBJ whole genome shotgun (WGS) entry which is preliminary data.</text>
</comment>
<dbReference type="SUPFAM" id="SSF53756">
    <property type="entry name" value="UDP-Glycosyltransferase/glycogen phosphorylase"/>
    <property type="match status" value="1"/>
</dbReference>
<feature type="domain" description="Spore protein YkvP/CgeB glycosyl transferase-like" evidence="1">
    <location>
        <begin position="213"/>
        <end position="340"/>
    </location>
</feature>
<reference evidence="2" key="1">
    <citation type="submission" date="2019-08" db="EMBL/GenBank/DDBJ databases">
        <authorList>
            <person name="Kucharzyk K."/>
            <person name="Murdoch R.W."/>
            <person name="Higgins S."/>
            <person name="Loffler F."/>
        </authorList>
    </citation>
    <scope>NUCLEOTIDE SEQUENCE</scope>
</reference>
<evidence type="ECO:0000313" key="2">
    <source>
        <dbReference type="EMBL" id="MPM65601.1"/>
    </source>
</evidence>
<name>A0A645BM34_9ZZZZ</name>
<organism evidence="2">
    <name type="scientific">bioreactor metagenome</name>
    <dbReference type="NCBI Taxonomy" id="1076179"/>
    <lineage>
        <taxon>unclassified sequences</taxon>
        <taxon>metagenomes</taxon>
        <taxon>ecological metagenomes</taxon>
    </lineage>
</organism>
<dbReference type="Gene3D" id="3.40.50.2000">
    <property type="entry name" value="Glycogen Phosphorylase B"/>
    <property type="match status" value="1"/>
</dbReference>
<proteinExistence type="predicted"/>
<dbReference type="InterPro" id="IPR055259">
    <property type="entry name" value="YkvP/CgeB_Glyco_trans-like"/>
</dbReference>
<gene>
    <name evidence="2" type="ORF">SDC9_112498</name>
</gene>